<dbReference type="GO" id="GO:0016853">
    <property type="term" value="F:isomerase activity"/>
    <property type="evidence" value="ECO:0007669"/>
    <property type="project" value="UniProtKB-KW"/>
</dbReference>
<dbReference type="InterPro" id="IPR013512">
    <property type="entry name" value="DXP_reductoisomerase_N"/>
</dbReference>
<dbReference type="InterPro" id="IPR026877">
    <property type="entry name" value="DXPR_C"/>
</dbReference>
<comment type="catalytic activity">
    <reaction evidence="8">
        <text>2-C-methyl-D-erythritol 4-phosphate + NADP(+) = 1-deoxy-D-xylulose 5-phosphate + NADPH + H(+)</text>
        <dbReference type="Rhea" id="RHEA:13717"/>
        <dbReference type="ChEBI" id="CHEBI:15378"/>
        <dbReference type="ChEBI" id="CHEBI:57783"/>
        <dbReference type="ChEBI" id="CHEBI:57792"/>
        <dbReference type="ChEBI" id="CHEBI:58262"/>
        <dbReference type="ChEBI" id="CHEBI:58349"/>
        <dbReference type="EC" id="1.1.1.267"/>
    </reaction>
    <physiologicalReaction direction="right-to-left" evidence="8">
        <dbReference type="Rhea" id="RHEA:13719"/>
    </physiologicalReaction>
</comment>
<keyword evidence="4 9" id="KW-0521">NADP</keyword>
<feature type="compositionally biased region" description="Polar residues" evidence="10">
    <location>
        <begin position="44"/>
        <end position="55"/>
    </location>
</feature>
<dbReference type="InterPro" id="IPR036169">
    <property type="entry name" value="DXPR_C_sf"/>
</dbReference>
<feature type="binding site" evidence="9">
    <location>
        <position position="317"/>
    </location>
    <ligand>
        <name>1-deoxy-D-xylulose 5-phosphate</name>
        <dbReference type="ChEBI" id="CHEBI:57792"/>
    </ligand>
</feature>
<feature type="binding site" evidence="9">
    <location>
        <position position="281"/>
    </location>
    <ligand>
        <name>1-deoxy-D-xylulose 5-phosphate</name>
        <dbReference type="ChEBI" id="CHEBI:57792"/>
    </ligand>
</feature>
<reference evidence="15" key="3">
    <citation type="submission" date="2020-09" db="EMBL/GenBank/DDBJ databases">
        <authorList>
            <person name="Sun Q."/>
            <person name="Ohkuma M."/>
        </authorList>
    </citation>
    <scope>NUCLEOTIDE SEQUENCE</scope>
    <source>
        <strain evidence="15">JCM 4136</strain>
    </source>
</reference>
<feature type="binding site" evidence="9">
    <location>
        <position position="256"/>
    </location>
    <ligand>
        <name>1-deoxy-D-xylulose 5-phosphate</name>
        <dbReference type="ChEBI" id="CHEBI:57792"/>
    </ligand>
</feature>
<evidence type="ECO:0000313" key="14">
    <source>
        <dbReference type="EMBL" id="GFH78642.1"/>
    </source>
</evidence>
<dbReference type="Pfam" id="PF02670">
    <property type="entry name" value="DXP_reductoisom"/>
    <property type="match status" value="1"/>
</dbReference>
<feature type="domain" description="DXP reductoisomerase C-terminal" evidence="13">
    <location>
        <begin position="368"/>
        <end position="485"/>
    </location>
</feature>
<feature type="binding site" evidence="9">
    <location>
        <position position="310"/>
    </location>
    <ligand>
        <name>NADPH</name>
        <dbReference type="ChEBI" id="CHEBI:57783"/>
    </ligand>
</feature>
<evidence type="ECO:0000259" key="12">
    <source>
        <dbReference type="Pfam" id="PF08436"/>
    </source>
</evidence>
<dbReference type="SUPFAM" id="SSF69055">
    <property type="entry name" value="1-deoxy-D-xylulose-5-phosphate reductoisomerase, C-terminal domain"/>
    <property type="match status" value="1"/>
</dbReference>
<feature type="binding site" evidence="9">
    <location>
        <position position="323"/>
    </location>
    <ligand>
        <name>1-deoxy-D-xylulose 5-phosphate</name>
        <dbReference type="ChEBI" id="CHEBI:57792"/>
    </ligand>
</feature>
<name>A0A8H9LQG8_9ACTN</name>
<protein>
    <recommendedName>
        <fullName evidence="9">1-deoxy-D-xylulose 5-phosphate reductoisomerase</fullName>
        <shortName evidence="9">DXP reductoisomerase</shortName>
        <ecNumber evidence="9">1.1.1.267</ecNumber>
    </recommendedName>
    <alternativeName>
        <fullName evidence="9">1-deoxyxylulose-5-phosphate reductoisomerase</fullName>
    </alternativeName>
    <alternativeName>
        <fullName evidence="9">2-C-methyl-D-erythritol 4-phosphate synthase</fullName>
    </alternativeName>
</protein>
<feature type="binding site" evidence="9">
    <location>
        <position position="231"/>
    </location>
    <ligand>
        <name>NADPH</name>
        <dbReference type="ChEBI" id="CHEBI:57783"/>
    </ligand>
</feature>
<evidence type="ECO:0000259" key="11">
    <source>
        <dbReference type="Pfam" id="PF02670"/>
    </source>
</evidence>
<dbReference type="UniPathway" id="UPA00056">
    <property type="reaction ID" value="UER00092"/>
</dbReference>
<dbReference type="Gene3D" id="1.10.1740.10">
    <property type="match status" value="1"/>
</dbReference>
<evidence type="ECO:0000313" key="16">
    <source>
        <dbReference type="Proteomes" id="UP000480804"/>
    </source>
</evidence>
<feature type="binding site" evidence="9">
    <location>
        <position position="257"/>
    </location>
    <ligand>
        <name>1-deoxy-D-xylulose 5-phosphate</name>
        <dbReference type="ChEBI" id="CHEBI:57792"/>
    </ligand>
</feature>
<dbReference type="Proteomes" id="UP000660975">
    <property type="component" value="Unassembled WGS sequence"/>
</dbReference>
<evidence type="ECO:0000256" key="3">
    <source>
        <dbReference type="ARBA" id="ARBA00022723"/>
    </source>
</evidence>
<gene>
    <name evidence="9 15" type="primary">dxr</name>
    <name evidence="15" type="ORF">GCM10010227_44490</name>
    <name evidence="14" type="ORF">Sgou_33120</name>
</gene>
<dbReference type="Pfam" id="PF08436">
    <property type="entry name" value="DXP_redisom_C"/>
    <property type="match status" value="1"/>
</dbReference>
<feature type="domain" description="1-deoxy-D-xylulose 5-phosphate reductoisomerase N-terminal" evidence="11">
    <location>
        <begin position="107"/>
        <end position="239"/>
    </location>
</feature>
<evidence type="ECO:0000256" key="7">
    <source>
        <dbReference type="ARBA" id="ARBA00023229"/>
    </source>
</evidence>
<feature type="binding site" evidence="9">
    <location>
        <position position="322"/>
    </location>
    <ligand>
        <name>1-deoxy-D-xylulose 5-phosphate</name>
        <dbReference type="ChEBI" id="CHEBI:57792"/>
    </ligand>
</feature>
<dbReference type="AlphaFoldDB" id="A0A8H9LQG8"/>
<dbReference type="PANTHER" id="PTHR30525:SF0">
    <property type="entry name" value="1-DEOXY-D-XYLULOSE 5-PHOSPHATE REDUCTOISOMERASE, CHLOROPLASTIC"/>
    <property type="match status" value="1"/>
</dbReference>
<dbReference type="FunFam" id="3.40.50.720:FF:000045">
    <property type="entry name" value="1-deoxy-D-xylulose 5-phosphate reductoisomerase"/>
    <property type="match status" value="1"/>
</dbReference>
<comment type="caution">
    <text evidence="15">The sequence shown here is derived from an EMBL/GenBank/DDBJ whole genome shotgun (WGS) entry which is preliminary data.</text>
</comment>
<dbReference type="GO" id="GO:0030604">
    <property type="term" value="F:1-deoxy-D-xylulose-5-phosphate reductoisomerase activity"/>
    <property type="evidence" value="ECO:0007669"/>
    <property type="project" value="UniProtKB-UniRule"/>
</dbReference>
<comment type="pathway">
    <text evidence="1 9">Isoprenoid biosynthesis; isopentenyl diphosphate biosynthesis via DXP pathway; isopentenyl diphosphate from 1-deoxy-D-xylulose 5-phosphate: step 1/6.</text>
</comment>
<dbReference type="GO" id="GO:0030145">
    <property type="term" value="F:manganese ion binding"/>
    <property type="evidence" value="ECO:0007669"/>
    <property type="project" value="TreeGrafter"/>
</dbReference>
<dbReference type="InterPro" id="IPR003821">
    <property type="entry name" value="DXP_reductoisomerase"/>
</dbReference>
<dbReference type="InterPro" id="IPR013644">
    <property type="entry name" value="DXP_reductoisomerase_C"/>
</dbReference>
<feature type="binding site" evidence="9">
    <location>
        <position position="257"/>
    </location>
    <ligand>
        <name>Mn(2+)</name>
        <dbReference type="ChEBI" id="CHEBI:29035"/>
    </ligand>
</feature>
<evidence type="ECO:0000313" key="17">
    <source>
        <dbReference type="Proteomes" id="UP000660975"/>
    </source>
</evidence>
<dbReference type="Proteomes" id="UP000480804">
    <property type="component" value="Unassembled WGS sequence"/>
</dbReference>
<reference evidence="15" key="1">
    <citation type="journal article" date="2014" name="Int. J. Syst. Evol. Microbiol.">
        <title>Complete genome sequence of Corynebacterium casei LMG S-19264T (=DSM 44701T), isolated from a smear-ripened cheese.</title>
        <authorList>
            <consortium name="US DOE Joint Genome Institute (JGI-PGF)"/>
            <person name="Walter F."/>
            <person name="Albersmeier A."/>
            <person name="Kalinowski J."/>
            <person name="Ruckert C."/>
        </authorList>
    </citation>
    <scope>NUCLEOTIDE SEQUENCE</scope>
    <source>
        <strain evidence="15">JCM 4136</strain>
    </source>
</reference>
<reference evidence="14 16" key="2">
    <citation type="submission" date="2020-02" db="EMBL/GenBank/DDBJ databases">
        <title>Whole genome shotgun sequence of Streptomyces gougerotii NBRC 13043.</title>
        <authorList>
            <person name="Ichikawa N."/>
            <person name="Komaki H."/>
            <person name="Tamura T."/>
        </authorList>
    </citation>
    <scope>NUCLEOTIDE SEQUENCE [LARGE SCALE GENOMIC DNA]</scope>
    <source>
        <strain evidence="14 16">NBRC 13043</strain>
    </source>
</reference>
<dbReference type="EMBL" id="BMSC01000016">
    <property type="protein sequence ID" value="GGU85256.1"/>
    <property type="molecule type" value="Genomic_DNA"/>
</dbReference>
<feature type="binding site" evidence="9">
    <location>
        <position position="232"/>
    </location>
    <ligand>
        <name>1-deoxy-D-xylulose 5-phosphate</name>
        <dbReference type="ChEBI" id="CHEBI:57792"/>
    </ligand>
</feature>
<feature type="compositionally biased region" description="Low complexity" evidence="10">
    <location>
        <begin position="30"/>
        <end position="40"/>
    </location>
</feature>
<feature type="binding site" evidence="9">
    <location>
        <position position="115"/>
    </location>
    <ligand>
        <name>NADPH</name>
        <dbReference type="ChEBI" id="CHEBI:57783"/>
    </ligand>
</feature>
<feature type="compositionally biased region" description="Basic residues" evidence="10">
    <location>
        <begin position="56"/>
        <end position="65"/>
    </location>
</feature>
<feature type="binding site" evidence="9">
    <location>
        <position position="304"/>
    </location>
    <ligand>
        <name>1-deoxy-D-xylulose 5-phosphate</name>
        <dbReference type="ChEBI" id="CHEBI:57792"/>
    </ligand>
</feature>
<keyword evidence="16" id="KW-1185">Reference proteome</keyword>
<evidence type="ECO:0000256" key="6">
    <source>
        <dbReference type="ARBA" id="ARBA00023211"/>
    </source>
</evidence>
<dbReference type="Gene3D" id="3.40.50.720">
    <property type="entry name" value="NAD(P)-binding Rossmann-like Domain"/>
    <property type="match status" value="1"/>
</dbReference>
<comment type="similarity">
    <text evidence="2 9">Belongs to the DXR family.</text>
</comment>
<evidence type="ECO:0000256" key="1">
    <source>
        <dbReference type="ARBA" id="ARBA00005094"/>
    </source>
</evidence>
<feature type="binding site" evidence="9">
    <location>
        <position position="139"/>
    </location>
    <ligand>
        <name>NADPH</name>
        <dbReference type="ChEBI" id="CHEBI:57783"/>
    </ligand>
</feature>
<sequence length="496" mass="52557">MPGKRCGHAPSPHHPGAQETAGRPRRTPPSRRTSPTPGRAHLTLQPTPVPANTHTPTRRRTGTALHTHRLRGARMGRMTDSPATAARPSPLADPHLVFDDAAGRRDIVILGSTGSIGTQAIDLVLRHPERFRVTALSAAGGRVDLLADQAYRLRPAAVAVAREEAAPRLREALRARYGTSEPLPEILAGPDAATQLAQSPCHTVLNGITGSIGLAPTLAALEAGRTLALANKESLIVGGPLVKAVAKPGQIIPVDSEHAALFQALAAGVRADVRRLVVTASGGPFRGRTRAQLEQVTREDALAHPTWAMGPVITVNSATLVNKGLEVIEAHLLYDIPFDQIEVVVHPQSYVHSMVEFSDGSTIAQATPPDMRGPIAVGLGWPERVPDAAPAFDWTKASSWEFYPLDTEAFPSVGLARHVGTLGGTAPAVFNAANEECVEAFLADRLPFNAIMDTVTRVVTEHGVPGTGTSLTVPDVLEAETWARARARELAAEARA</sequence>
<dbReference type="PANTHER" id="PTHR30525">
    <property type="entry name" value="1-DEOXY-D-XYLULOSE 5-PHOSPHATE REDUCTOISOMERASE"/>
    <property type="match status" value="1"/>
</dbReference>
<comment type="caution">
    <text evidence="9">Lacks conserved residue(s) required for the propagation of feature annotation.</text>
</comment>
<evidence type="ECO:0000256" key="10">
    <source>
        <dbReference type="SAM" id="MobiDB-lite"/>
    </source>
</evidence>
<keyword evidence="6 9" id="KW-0464">Manganese</keyword>
<evidence type="ECO:0000256" key="9">
    <source>
        <dbReference type="HAMAP-Rule" id="MF_00183"/>
    </source>
</evidence>
<dbReference type="EMBL" id="BLLO01000020">
    <property type="protein sequence ID" value="GFH78642.1"/>
    <property type="molecule type" value="Genomic_DNA"/>
</dbReference>
<evidence type="ECO:0000256" key="5">
    <source>
        <dbReference type="ARBA" id="ARBA00023002"/>
    </source>
</evidence>
<keyword evidence="9" id="KW-0460">Magnesium</keyword>
<feature type="region of interest" description="Disordered" evidence="10">
    <location>
        <begin position="1"/>
        <end position="65"/>
    </location>
</feature>
<organism evidence="15 17">
    <name type="scientific">Streptomyces gougerotii</name>
    <dbReference type="NCBI Taxonomy" id="53448"/>
    <lineage>
        <taxon>Bacteria</taxon>
        <taxon>Bacillati</taxon>
        <taxon>Actinomycetota</taxon>
        <taxon>Actinomycetes</taxon>
        <taxon>Kitasatosporales</taxon>
        <taxon>Streptomycetaceae</taxon>
        <taxon>Streptomyces</taxon>
        <taxon>Streptomyces diastaticus group</taxon>
    </lineage>
</organism>
<dbReference type="GO" id="GO:0051484">
    <property type="term" value="P:isopentenyl diphosphate biosynthetic process, methylerythritol 4-phosphate pathway involved in terpenoid biosynthetic process"/>
    <property type="evidence" value="ECO:0007669"/>
    <property type="project" value="TreeGrafter"/>
</dbReference>
<dbReference type="SUPFAM" id="SSF51735">
    <property type="entry name" value="NAD(P)-binding Rossmann-fold domains"/>
    <property type="match status" value="1"/>
</dbReference>
<feature type="binding site" evidence="9">
    <location>
        <position position="326"/>
    </location>
    <ligand>
        <name>1-deoxy-D-xylulose 5-phosphate</name>
        <dbReference type="ChEBI" id="CHEBI:57792"/>
    </ligand>
</feature>
<evidence type="ECO:0000259" key="13">
    <source>
        <dbReference type="Pfam" id="PF13288"/>
    </source>
</evidence>
<feature type="binding site" evidence="9">
    <location>
        <position position="326"/>
    </location>
    <ligand>
        <name>Mn(2+)</name>
        <dbReference type="ChEBI" id="CHEBI:29035"/>
    </ligand>
</feature>
<keyword evidence="5 9" id="KW-0560">Oxidoreductase</keyword>
<dbReference type="NCBIfam" id="TIGR00243">
    <property type="entry name" value="Dxr"/>
    <property type="match status" value="1"/>
</dbReference>
<proteinExistence type="inferred from homology"/>
<evidence type="ECO:0000256" key="8">
    <source>
        <dbReference type="ARBA" id="ARBA00048543"/>
    </source>
</evidence>
<evidence type="ECO:0000256" key="2">
    <source>
        <dbReference type="ARBA" id="ARBA00006825"/>
    </source>
</evidence>
<feature type="binding site" evidence="9">
    <location>
        <position position="113"/>
    </location>
    <ligand>
        <name>NADPH</name>
        <dbReference type="ChEBI" id="CHEBI:57783"/>
    </ligand>
</feature>
<comment type="function">
    <text evidence="9">Catalyzes the NADPH-dependent rearrangement and reduction of 1-deoxy-D-xylulose-5-phosphate (DXP) to 2-C-methyl-D-erythritol 4-phosphate (MEP).</text>
</comment>
<dbReference type="Pfam" id="PF13288">
    <property type="entry name" value="DXPR_C"/>
    <property type="match status" value="1"/>
</dbReference>
<keyword evidence="15" id="KW-0413">Isomerase</keyword>
<feature type="domain" description="1-deoxy-D-xylulose 5-phosphate reductoisomerase C-terminal" evidence="12">
    <location>
        <begin position="251"/>
        <end position="334"/>
    </location>
</feature>
<evidence type="ECO:0000256" key="4">
    <source>
        <dbReference type="ARBA" id="ARBA00022857"/>
    </source>
</evidence>
<comment type="cofactor">
    <cofactor evidence="9">
        <name>Mg(2+)</name>
        <dbReference type="ChEBI" id="CHEBI:18420"/>
    </cofactor>
    <cofactor evidence="9">
        <name>Mn(2+)</name>
        <dbReference type="ChEBI" id="CHEBI:29035"/>
    </cofactor>
</comment>
<feature type="binding site" evidence="9">
    <location>
        <position position="114"/>
    </location>
    <ligand>
        <name>NADPH</name>
        <dbReference type="ChEBI" id="CHEBI:57783"/>
    </ligand>
</feature>
<keyword evidence="7 9" id="KW-0414">Isoprene biosynthesis</keyword>
<feature type="binding site" evidence="9">
    <location>
        <position position="116"/>
    </location>
    <ligand>
        <name>NADPH</name>
        <dbReference type="ChEBI" id="CHEBI:57783"/>
    </ligand>
</feature>
<dbReference type="InterPro" id="IPR036291">
    <property type="entry name" value="NAD(P)-bd_dom_sf"/>
</dbReference>
<keyword evidence="3 9" id="KW-0479">Metal-binding</keyword>
<evidence type="ECO:0000313" key="15">
    <source>
        <dbReference type="EMBL" id="GGU85256.1"/>
    </source>
</evidence>
<dbReference type="SUPFAM" id="SSF55347">
    <property type="entry name" value="Glyceraldehyde-3-phosphate dehydrogenase-like, C-terminal domain"/>
    <property type="match status" value="1"/>
</dbReference>
<dbReference type="EC" id="1.1.1.267" evidence="9"/>
<accession>A0A8H9LQG8</accession>
<feature type="binding site" evidence="9">
    <location>
        <position position="255"/>
    </location>
    <ligand>
        <name>Mn(2+)</name>
        <dbReference type="ChEBI" id="CHEBI:29035"/>
    </ligand>
</feature>
<feature type="binding site" evidence="9">
    <location>
        <position position="233"/>
    </location>
    <ligand>
        <name>NADPH</name>
        <dbReference type="ChEBI" id="CHEBI:57783"/>
    </ligand>
</feature>
<dbReference type="GO" id="GO:0070402">
    <property type="term" value="F:NADPH binding"/>
    <property type="evidence" value="ECO:0007669"/>
    <property type="project" value="InterPro"/>
</dbReference>
<dbReference type="HAMAP" id="MF_00183">
    <property type="entry name" value="DXP_reductoisom"/>
    <property type="match status" value="1"/>
</dbReference>